<evidence type="ECO:0000313" key="4">
    <source>
        <dbReference type="Proteomes" id="UP000789739"/>
    </source>
</evidence>
<sequence>MIKLRLILVVIMVFAITIAVALPTYTIGDPDDARNTIICKGKDRRRKLCPILIGTDGGYGNTNNGKSPSEDLVE</sequence>
<protein>
    <submittedName>
        <fullName evidence="3">11371_t:CDS:1</fullName>
    </submittedName>
</protein>
<feature type="region of interest" description="Disordered" evidence="1">
    <location>
        <begin position="55"/>
        <end position="74"/>
    </location>
</feature>
<feature type="signal peptide" evidence="2">
    <location>
        <begin position="1"/>
        <end position="21"/>
    </location>
</feature>
<feature type="chain" id="PRO_5040255659" evidence="2">
    <location>
        <begin position="22"/>
        <end position="74"/>
    </location>
</feature>
<gene>
    <name evidence="3" type="ORF">PBRASI_LOCUS9561</name>
</gene>
<dbReference type="OrthoDB" id="10526155at2759"/>
<dbReference type="EMBL" id="CAJVPI010002152">
    <property type="protein sequence ID" value="CAG8636952.1"/>
    <property type="molecule type" value="Genomic_DNA"/>
</dbReference>
<comment type="caution">
    <text evidence="3">The sequence shown here is derived from an EMBL/GenBank/DDBJ whole genome shotgun (WGS) entry which is preliminary data.</text>
</comment>
<keyword evidence="4" id="KW-1185">Reference proteome</keyword>
<evidence type="ECO:0000313" key="3">
    <source>
        <dbReference type="EMBL" id="CAG8636952.1"/>
    </source>
</evidence>
<name>A0A9N9GZT6_9GLOM</name>
<accession>A0A9N9GZT6</accession>
<dbReference type="Proteomes" id="UP000789739">
    <property type="component" value="Unassembled WGS sequence"/>
</dbReference>
<keyword evidence="2" id="KW-0732">Signal</keyword>
<evidence type="ECO:0000256" key="2">
    <source>
        <dbReference type="SAM" id="SignalP"/>
    </source>
</evidence>
<proteinExistence type="predicted"/>
<dbReference type="AlphaFoldDB" id="A0A9N9GZT6"/>
<organism evidence="3 4">
    <name type="scientific">Paraglomus brasilianum</name>
    <dbReference type="NCBI Taxonomy" id="144538"/>
    <lineage>
        <taxon>Eukaryota</taxon>
        <taxon>Fungi</taxon>
        <taxon>Fungi incertae sedis</taxon>
        <taxon>Mucoromycota</taxon>
        <taxon>Glomeromycotina</taxon>
        <taxon>Glomeromycetes</taxon>
        <taxon>Paraglomerales</taxon>
        <taxon>Paraglomeraceae</taxon>
        <taxon>Paraglomus</taxon>
    </lineage>
</organism>
<reference evidence="3" key="1">
    <citation type="submission" date="2021-06" db="EMBL/GenBank/DDBJ databases">
        <authorList>
            <person name="Kallberg Y."/>
            <person name="Tangrot J."/>
            <person name="Rosling A."/>
        </authorList>
    </citation>
    <scope>NUCLEOTIDE SEQUENCE</scope>
    <source>
        <strain evidence="3">BR232B</strain>
    </source>
</reference>
<evidence type="ECO:0000256" key="1">
    <source>
        <dbReference type="SAM" id="MobiDB-lite"/>
    </source>
</evidence>